<gene>
    <name evidence="10" type="ORF">JK386_15970</name>
</gene>
<evidence type="ECO:0000256" key="8">
    <source>
        <dbReference type="SAM" id="MobiDB-lite"/>
    </source>
</evidence>
<evidence type="ECO:0000313" key="10">
    <source>
        <dbReference type="EMBL" id="MBM9461400.1"/>
    </source>
</evidence>
<dbReference type="PANTHER" id="PTHR30047:SF7">
    <property type="entry name" value="HIGH-AFFINITY CHOLINE TRANSPORT PROTEIN"/>
    <property type="match status" value="1"/>
</dbReference>
<reference evidence="10" key="1">
    <citation type="submission" date="2021-01" db="EMBL/GenBank/DDBJ databases">
        <title>Novel species in genus Nocardioides.</title>
        <authorList>
            <person name="Zhang G."/>
        </authorList>
    </citation>
    <scope>NUCLEOTIDE SEQUENCE</scope>
    <source>
        <strain evidence="10">Zg-536</strain>
    </source>
</reference>
<keyword evidence="3" id="KW-0813">Transport</keyword>
<dbReference type="NCBIfam" id="TIGR00842">
    <property type="entry name" value="bcct"/>
    <property type="match status" value="1"/>
</dbReference>
<feature type="transmembrane region" description="Helical" evidence="9">
    <location>
        <begin position="38"/>
        <end position="56"/>
    </location>
</feature>
<evidence type="ECO:0000256" key="9">
    <source>
        <dbReference type="SAM" id="Phobius"/>
    </source>
</evidence>
<dbReference type="GO" id="GO:0005886">
    <property type="term" value="C:plasma membrane"/>
    <property type="evidence" value="ECO:0007669"/>
    <property type="project" value="UniProtKB-SubCell"/>
</dbReference>
<feature type="transmembrane region" description="Helical" evidence="9">
    <location>
        <begin position="114"/>
        <end position="136"/>
    </location>
</feature>
<dbReference type="PANTHER" id="PTHR30047">
    <property type="entry name" value="HIGH-AFFINITY CHOLINE TRANSPORT PROTEIN-RELATED"/>
    <property type="match status" value="1"/>
</dbReference>
<sequence>MPAVQPPDQTSPPEQGSSGGDQLVPVGGGRRLFTAPRVFLPAAGLLVAFVVVTALAPARTGELIGRLNQGVVQDLGWWYIALVTGFVFFSLWLATSRMGDIVLGRDDDEPEFGLGSWFAMLFAAGMGIGLVFWGVAEPLNHFVAPPPGAAADTPAQAARTAMDTTFLHWGLHAWATYVVVGLAIAYSVHRRGNPISIRWALRPLLGDRLQGFWGDVIDVIAVLSTLFGVATSLGLGVSQIGAGLTYLEVIDEPTTWLLIALVIGISAIALISVVTGVDKGIKWLSNINMVAAVVLVCVVLVAGPTVFILSDFVTQIGSYIQNFFEMSFNARPFQADGKEWLGGWTTFYWGWWMSWAPFVGVFIARISRGRTVREFIVGVLLVPTTVTFLWFSVLGGTALHAEIFGDGGVVAADGSVDTNTALFQALDLLPAAAVLSGLAIFLVVIFFVTSSDSGSFVVGMLASGGDPNPPAWSRAFWAFMQGAVAAVLLYVGLEAQKTDPDANPLGALQTMAILLALPFSFVMLGLAVATGKALLAENRLRVRRERRWLAEAVAAEVADGKGEERTAPAGRD</sequence>
<evidence type="ECO:0000256" key="2">
    <source>
        <dbReference type="ARBA" id="ARBA00005658"/>
    </source>
</evidence>
<keyword evidence="4" id="KW-1003">Cell membrane</keyword>
<organism evidence="10 11">
    <name type="scientific">Nocardioides faecalis</name>
    <dbReference type="NCBI Taxonomy" id="2803858"/>
    <lineage>
        <taxon>Bacteria</taxon>
        <taxon>Bacillati</taxon>
        <taxon>Actinomycetota</taxon>
        <taxon>Actinomycetes</taxon>
        <taxon>Propionibacteriales</taxon>
        <taxon>Nocardioidaceae</taxon>
        <taxon>Nocardioides</taxon>
    </lineage>
</organism>
<evidence type="ECO:0000256" key="5">
    <source>
        <dbReference type="ARBA" id="ARBA00022692"/>
    </source>
</evidence>
<proteinExistence type="inferred from homology"/>
<feature type="transmembrane region" description="Helical" evidence="9">
    <location>
        <begin position="76"/>
        <end position="94"/>
    </location>
</feature>
<keyword evidence="7 9" id="KW-0472">Membrane</keyword>
<dbReference type="AlphaFoldDB" id="A0A938YBP2"/>
<evidence type="ECO:0000256" key="7">
    <source>
        <dbReference type="ARBA" id="ARBA00023136"/>
    </source>
</evidence>
<evidence type="ECO:0000313" key="11">
    <source>
        <dbReference type="Proteomes" id="UP000663791"/>
    </source>
</evidence>
<dbReference type="EMBL" id="JAERTX010000016">
    <property type="protein sequence ID" value="MBM9461400.1"/>
    <property type="molecule type" value="Genomic_DNA"/>
</dbReference>
<comment type="subcellular location">
    <subcellularLocation>
        <location evidence="1">Cell membrane</location>
        <topology evidence="1">Multi-pass membrane protein</topology>
    </subcellularLocation>
</comment>
<feature type="compositionally biased region" description="Polar residues" evidence="8">
    <location>
        <begin position="7"/>
        <end position="16"/>
    </location>
</feature>
<accession>A0A938YBP2</accession>
<dbReference type="GO" id="GO:0022857">
    <property type="term" value="F:transmembrane transporter activity"/>
    <property type="evidence" value="ECO:0007669"/>
    <property type="project" value="InterPro"/>
</dbReference>
<feature type="transmembrane region" description="Helical" evidence="9">
    <location>
        <begin position="471"/>
        <end position="491"/>
    </location>
</feature>
<feature type="transmembrane region" description="Helical" evidence="9">
    <location>
        <begin position="289"/>
        <end position="309"/>
    </location>
</feature>
<name>A0A938YBP2_9ACTN</name>
<comment type="similarity">
    <text evidence="2">Belongs to the BCCT transporter (TC 2.A.15) family.</text>
</comment>
<comment type="caution">
    <text evidence="10">The sequence shown here is derived from an EMBL/GenBank/DDBJ whole genome shotgun (WGS) entry which is preliminary data.</text>
</comment>
<dbReference type="Pfam" id="PF02028">
    <property type="entry name" value="BCCT"/>
    <property type="match status" value="1"/>
</dbReference>
<keyword evidence="11" id="KW-1185">Reference proteome</keyword>
<protein>
    <submittedName>
        <fullName evidence="10">BCCT family transporter</fullName>
    </submittedName>
</protein>
<dbReference type="InterPro" id="IPR000060">
    <property type="entry name" value="BCCT_transptr"/>
</dbReference>
<evidence type="ECO:0000256" key="6">
    <source>
        <dbReference type="ARBA" id="ARBA00022989"/>
    </source>
</evidence>
<keyword evidence="6 9" id="KW-1133">Transmembrane helix</keyword>
<feature type="transmembrane region" description="Helical" evidence="9">
    <location>
        <begin position="375"/>
        <end position="393"/>
    </location>
</feature>
<dbReference type="Proteomes" id="UP000663791">
    <property type="component" value="Unassembled WGS sequence"/>
</dbReference>
<feature type="transmembrane region" description="Helical" evidence="9">
    <location>
        <begin position="255"/>
        <end position="277"/>
    </location>
</feature>
<feature type="region of interest" description="Disordered" evidence="8">
    <location>
        <begin position="1"/>
        <end position="21"/>
    </location>
</feature>
<feature type="transmembrane region" description="Helical" evidence="9">
    <location>
        <begin position="346"/>
        <end position="363"/>
    </location>
</feature>
<feature type="transmembrane region" description="Helical" evidence="9">
    <location>
        <begin position="209"/>
        <end position="235"/>
    </location>
</feature>
<feature type="transmembrane region" description="Helical" evidence="9">
    <location>
        <begin position="428"/>
        <end position="450"/>
    </location>
</feature>
<keyword evidence="5 9" id="KW-0812">Transmembrane</keyword>
<evidence type="ECO:0000256" key="4">
    <source>
        <dbReference type="ARBA" id="ARBA00022475"/>
    </source>
</evidence>
<feature type="transmembrane region" description="Helical" evidence="9">
    <location>
        <begin position="169"/>
        <end position="188"/>
    </location>
</feature>
<evidence type="ECO:0000256" key="1">
    <source>
        <dbReference type="ARBA" id="ARBA00004651"/>
    </source>
</evidence>
<evidence type="ECO:0000256" key="3">
    <source>
        <dbReference type="ARBA" id="ARBA00022448"/>
    </source>
</evidence>
<dbReference type="RefSeq" id="WP_205292712.1">
    <property type="nucleotide sequence ID" value="NZ_CP074406.1"/>
</dbReference>
<feature type="transmembrane region" description="Helical" evidence="9">
    <location>
        <begin position="511"/>
        <end position="535"/>
    </location>
</feature>